<dbReference type="PANTHER" id="PTHR43798">
    <property type="entry name" value="MONOACYLGLYCEROL LIPASE"/>
    <property type="match status" value="1"/>
</dbReference>
<dbReference type="Gene3D" id="3.40.50.1820">
    <property type="entry name" value="alpha/beta hydrolase"/>
    <property type="match status" value="1"/>
</dbReference>
<feature type="domain" description="AB hydrolase-1" evidence="1">
    <location>
        <begin position="31"/>
        <end position="156"/>
    </location>
</feature>
<dbReference type="GO" id="GO:0016020">
    <property type="term" value="C:membrane"/>
    <property type="evidence" value="ECO:0007669"/>
    <property type="project" value="TreeGrafter"/>
</dbReference>
<dbReference type="EMBL" id="HBIN01008975">
    <property type="protein sequence ID" value="CAE0436411.1"/>
    <property type="molecule type" value="Transcribed_RNA"/>
</dbReference>
<sequence length="265" mass="30235">MPFLERLGKSAGKIFYQDVAPSKTVVSETIPLILLHHGTGSVQSWRRQIPWLTEKCRVIAYDRLGHGQSDPLKTWSPWYHQEGVEELIELMDSLKLEYAALVGHSDGATISLLAAAKYPSRFSSIVAEAPHMFHETDVVLKGFADFRQTMLNESRFQNALAREHGDNAQVVLNRWLNWWEDPINYKWDDRSFLPEVSCPVLCIHGRQDLFFSVDHTEKIASAVQNGRVEFLNAGHDIHSGAQDEYKEKVLAFFESHQDLEISCNL</sequence>
<proteinExistence type="predicted"/>
<dbReference type="InterPro" id="IPR050266">
    <property type="entry name" value="AB_hydrolase_sf"/>
</dbReference>
<evidence type="ECO:0000259" key="1">
    <source>
        <dbReference type="Pfam" id="PF00561"/>
    </source>
</evidence>
<dbReference type="InterPro" id="IPR029058">
    <property type="entry name" value="AB_hydrolase_fold"/>
</dbReference>
<dbReference type="Pfam" id="PF00561">
    <property type="entry name" value="Abhydrolase_1"/>
    <property type="match status" value="1"/>
</dbReference>
<evidence type="ECO:0000313" key="2">
    <source>
        <dbReference type="EMBL" id="CAE0436411.1"/>
    </source>
</evidence>
<dbReference type="PANTHER" id="PTHR43798:SF33">
    <property type="entry name" value="HYDROLASE, PUTATIVE (AFU_ORTHOLOGUE AFUA_2G14860)-RELATED"/>
    <property type="match status" value="1"/>
</dbReference>
<reference evidence="2" key="1">
    <citation type="submission" date="2021-01" db="EMBL/GenBank/DDBJ databases">
        <authorList>
            <person name="Corre E."/>
            <person name="Pelletier E."/>
            <person name="Niang G."/>
            <person name="Scheremetjew M."/>
            <person name="Finn R."/>
            <person name="Kale V."/>
            <person name="Holt S."/>
            <person name="Cochrane G."/>
            <person name="Meng A."/>
            <person name="Brown T."/>
            <person name="Cohen L."/>
        </authorList>
    </citation>
    <scope>NUCLEOTIDE SEQUENCE</scope>
    <source>
        <strain evidence="2">GSBS06</strain>
    </source>
</reference>
<accession>A0A7S3LMW5</accession>
<dbReference type="PRINTS" id="PR00111">
    <property type="entry name" value="ABHYDROLASE"/>
</dbReference>
<protein>
    <recommendedName>
        <fullName evidence="1">AB hydrolase-1 domain-containing protein</fullName>
    </recommendedName>
</protein>
<dbReference type="InterPro" id="IPR000073">
    <property type="entry name" value="AB_hydrolase_1"/>
</dbReference>
<dbReference type="AlphaFoldDB" id="A0A7S3LMW5"/>
<organism evidence="2">
    <name type="scientific">Aplanochytrium stocchinoi</name>
    <dbReference type="NCBI Taxonomy" id="215587"/>
    <lineage>
        <taxon>Eukaryota</taxon>
        <taxon>Sar</taxon>
        <taxon>Stramenopiles</taxon>
        <taxon>Bigyra</taxon>
        <taxon>Labyrinthulomycetes</taxon>
        <taxon>Thraustochytrida</taxon>
        <taxon>Thraustochytriidae</taxon>
        <taxon>Aplanochytrium</taxon>
    </lineage>
</organism>
<dbReference type="SUPFAM" id="SSF53474">
    <property type="entry name" value="alpha/beta-Hydrolases"/>
    <property type="match status" value="1"/>
</dbReference>
<gene>
    <name evidence="2" type="ORF">ASTO00021_LOCUS6672</name>
</gene>
<name>A0A7S3LMW5_9STRA</name>